<organism evidence="1 2">
    <name type="scientific">Actinomortierella ambigua</name>
    <dbReference type="NCBI Taxonomy" id="1343610"/>
    <lineage>
        <taxon>Eukaryota</taxon>
        <taxon>Fungi</taxon>
        <taxon>Fungi incertae sedis</taxon>
        <taxon>Mucoromycota</taxon>
        <taxon>Mortierellomycotina</taxon>
        <taxon>Mortierellomycetes</taxon>
        <taxon>Mortierellales</taxon>
        <taxon>Mortierellaceae</taxon>
        <taxon>Actinomortierella</taxon>
    </lineage>
</organism>
<comment type="caution">
    <text evidence="1">The sequence shown here is derived from an EMBL/GenBank/DDBJ whole genome shotgun (WGS) entry which is preliminary data.</text>
</comment>
<reference evidence="1" key="1">
    <citation type="journal article" date="2020" name="Fungal Divers.">
        <title>Resolving the Mortierellaceae phylogeny through synthesis of multi-gene phylogenetics and phylogenomics.</title>
        <authorList>
            <person name="Vandepol N."/>
            <person name="Liber J."/>
            <person name="Desiro A."/>
            <person name="Na H."/>
            <person name="Kennedy M."/>
            <person name="Barry K."/>
            <person name="Grigoriev I.V."/>
            <person name="Miller A.N."/>
            <person name="O'Donnell K."/>
            <person name="Stajich J.E."/>
            <person name="Bonito G."/>
        </authorList>
    </citation>
    <scope>NUCLEOTIDE SEQUENCE</scope>
    <source>
        <strain evidence="1">BC1065</strain>
    </source>
</reference>
<dbReference type="AlphaFoldDB" id="A0A9P6PR18"/>
<keyword evidence="2" id="KW-1185">Reference proteome</keyword>
<gene>
    <name evidence="1" type="ORF">DFQ27_009023</name>
</gene>
<accession>A0A9P6PR18</accession>
<sequence length="146" mass="16940">MSKEYRQFLKAARVCMSKVEQLTSVDIDNDKRFDQQQDHAFNTVITILANGQFTSHTLLAQSYKQLGPTAFLQLSRSLAHHGFWGRLITWAYLQVKEDSAELQRRIHEQDQSFLQTVADEAEMFELFNPGVNCQRPAWNHQPMPDL</sequence>
<name>A0A9P6PR18_9FUNG</name>
<proteinExistence type="predicted"/>
<evidence type="ECO:0000313" key="2">
    <source>
        <dbReference type="Proteomes" id="UP000807716"/>
    </source>
</evidence>
<dbReference type="OrthoDB" id="2412408at2759"/>
<dbReference type="Proteomes" id="UP000807716">
    <property type="component" value="Unassembled WGS sequence"/>
</dbReference>
<evidence type="ECO:0000313" key="1">
    <source>
        <dbReference type="EMBL" id="KAG0251069.1"/>
    </source>
</evidence>
<protein>
    <submittedName>
        <fullName evidence="1">Uncharacterized protein</fullName>
    </submittedName>
</protein>
<dbReference type="EMBL" id="JAAAJB010000794">
    <property type="protein sequence ID" value="KAG0251069.1"/>
    <property type="molecule type" value="Genomic_DNA"/>
</dbReference>